<organism evidence="2 3">
    <name type="scientific">Helicobacter pylori 83</name>
    <dbReference type="NCBI Taxonomy" id="585538"/>
    <lineage>
        <taxon>Bacteria</taxon>
        <taxon>Pseudomonadati</taxon>
        <taxon>Campylobacterota</taxon>
        <taxon>Epsilonproteobacteria</taxon>
        <taxon>Campylobacterales</taxon>
        <taxon>Helicobacteraceae</taxon>
        <taxon>Helicobacter</taxon>
    </lineage>
</organism>
<name>F4D463_HELPX</name>
<keyword evidence="1" id="KW-1133">Transmembrane helix</keyword>
<gene>
    <name evidence="2" type="ORF">HMPREF0462_1488</name>
</gene>
<dbReference type="PATRIC" id="fig|585538.3.peg.1521"/>
<keyword evidence="1" id="KW-0812">Transmembrane</keyword>
<evidence type="ECO:0000256" key="1">
    <source>
        <dbReference type="SAM" id="Phobius"/>
    </source>
</evidence>
<evidence type="ECO:0008006" key="4">
    <source>
        <dbReference type="Google" id="ProtNLM"/>
    </source>
</evidence>
<reference evidence="2 3" key="1">
    <citation type="submission" date="2011-03" db="EMBL/GenBank/DDBJ databases">
        <authorList>
            <person name="Muzny D."/>
            <person name="Qin X."/>
            <person name="Deng J."/>
            <person name="Jiang H."/>
            <person name="Liu Y."/>
            <person name="Qu J."/>
            <person name="Song X.-Z."/>
            <person name="Zhang L."/>
            <person name="Thornton R."/>
            <person name="Coyle M."/>
            <person name="Francisco L."/>
            <person name="Jackson L."/>
            <person name="Javaid M."/>
            <person name="Korchina V."/>
            <person name="Kovar C."/>
            <person name="Mata R."/>
            <person name="Mathew T."/>
            <person name="Ngo R."/>
            <person name="Nguyen L."/>
            <person name="Nguyen N."/>
            <person name="Okwuonu G."/>
            <person name="Ongeri F."/>
            <person name="Pham C."/>
            <person name="Simmons D."/>
            <person name="Wilczek-Boney K."/>
            <person name="Hale W."/>
            <person name="Jakkamsetti A."/>
            <person name="Pham P."/>
            <person name="Ruth R."/>
            <person name="San Lucas F."/>
            <person name="Warren J."/>
            <person name="Zhang J."/>
            <person name="Zhao Z."/>
            <person name="Zhou C."/>
            <person name="Zhu D."/>
            <person name="Lee S."/>
            <person name="Bess C."/>
            <person name="Blankenburg K."/>
            <person name="Forbes L."/>
            <person name="Fu Q."/>
            <person name="Gubbala S."/>
            <person name="Hirani K."/>
            <person name="Jayaseelan J.C."/>
            <person name="Lara F."/>
            <person name="Munidasa M."/>
            <person name="Palculict T."/>
            <person name="Patil S."/>
            <person name="Pu L.-L."/>
            <person name="Saada N."/>
            <person name="Tang L."/>
            <person name="Weissenberger G."/>
            <person name="Zhu Y."/>
            <person name="Hemphill L."/>
            <person name="Shang Y."/>
            <person name="Youmans B."/>
            <person name="Ayvaz T."/>
            <person name="Ross M."/>
            <person name="Santibanez J."/>
            <person name="Aqrawi P."/>
            <person name="Gross S."/>
            <person name="Joshi V."/>
            <person name="Fowler G."/>
            <person name="Nazareth L."/>
            <person name="Reid J."/>
            <person name="Worley K."/>
            <person name="Petrosino J."/>
            <person name="Highlander S."/>
            <person name="Gibbs R."/>
            <person name="Gibbs R."/>
        </authorList>
    </citation>
    <scope>NUCLEOTIDE SEQUENCE [LARGE SCALE GENOMIC DNA]</scope>
    <source>
        <strain evidence="2 3">83</strain>
    </source>
</reference>
<sequence>MNKGFQMDAIYPYVLVVHLLCAIIFIGYLFFDGVIFPNVKKMFGEEFANKANTGITQRAVKIMPLCVLGLVLTGGMMLSQYMGGDKGWCETPFQKILMLKVILALSIFLLVLFSLSCKFLGKKNPIGKYIHPIALTFGFLIAILAKTMWFV</sequence>
<dbReference type="EMBL" id="CP002605">
    <property type="protein sequence ID" value="AEE71092.1"/>
    <property type="molecule type" value="Genomic_DNA"/>
</dbReference>
<evidence type="ECO:0000313" key="2">
    <source>
        <dbReference type="EMBL" id="AEE71092.1"/>
    </source>
</evidence>
<feature type="transmembrane region" description="Helical" evidence="1">
    <location>
        <begin position="12"/>
        <end position="31"/>
    </location>
</feature>
<evidence type="ECO:0000313" key="3">
    <source>
        <dbReference type="Proteomes" id="UP000008459"/>
    </source>
</evidence>
<dbReference type="HOGENOM" id="CLU_120951_1_0_7"/>
<feature type="transmembrane region" description="Helical" evidence="1">
    <location>
        <begin position="62"/>
        <end position="84"/>
    </location>
</feature>
<dbReference type="InterPro" id="IPR007418">
    <property type="entry name" value="DUF474"/>
</dbReference>
<protein>
    <recommendedName>
        <fullName evidence="4">Translocation protein, low temperature</fullName>
    </recommendedName>
</protein>
<feature type="transmembrane region" description="Helical" evidence="1">
    <location>
        <begin position="96"/>
        <end position="117"/>
    </location>
</feature>
<feature type="transmembrane region" description="Helical" evidence="1">
    <location>
        <begin position="129"/>
        <end position="149"/>
    </location>
</feature>
<accession>F4D463</accession>
<dbReference type="Proteomes" id="UP000008459">
    <property type="component" value="Chromosome"/>
</dbReference>
<keyword evidence="1" id="KW-0472">Membrane</keyword>
<dbReference type="PIRSF" id="PIRSF015875">
    <property type="entry name" value="UCP015875"/>
    <property type="match status" value="1"/>
</dbReference>
<dbReference type="KEGG" id="hpx:HMPREF0462_1488"/>
<dbReference type="AlphaFoldDB" id="F4D463"/>
<proteinExistence type="predicted"/>